<dbReference type="Proteomes" id="UP001519332">
    <property type="component" value="Unassembled WGS sequence"/>
</dbReference>
<evidence type="ECO:0000313" key="2">
    <source>
        <dbReference type="Proteomes" id="UP001519332"/>
    </source>
</evidence>
<gene>
    <name evidence="1" type="ORF">JOF56_004324</name>
</gene>
<protein>
    <recommendedName>
        <fullName evidence="3">ABC transporter permease</fullName>
    </recommendedName>
</protein>
<keyword evidence="2" id="KW-1185">Reference proteome</keyword>
<organism evidence="1 2">
    <name type="scientific">Kibdelosporangium banguiense</name>
    <dbReference type="NCBI Taxonomy" id="1365924"/>
    <lineage>
        <taxon>Bacteria</taxon>
        <taxon>Bacillati</taxon>
        <taxon>Actinomycetota</taxon>
        <taxon>Actinomycetes</taxon>
        <taxon>Pseudonocardiales</taxon>
        <taxon>Pseudonocardiaceae</taxon>
        <taxon>Kibdelosporangium</taxon>
    </lineage>
</organism>
<comment type="caution">
    <text evidence="1">The sequence shown here is derived from an EMBL/GenBank/DDBJ whole genome shotgun (WGS) entry which is preliminary data.</text>
</comment>
<evidence type="ECO:0008006" key="3">
    <source>
        <dbReference type="Google" id="ProtNLM"/>
    </source>
</evidence>
<dbReference type="EMBL" id="JAGINW010000001">
    <property type="protein sequence ID" value="MBP2323939.1"/>
    <property type="molecule type" value="Genomic_DNA"/>
</dbReference>
<sequence length="34" mass="3595">MNSAITATHAGPTSAAMRRHQVGLRIWKAIFSGG</sequence>
<proteinExistence type="predicted"/>
<accession>A0ABS4TI15</accession>
<name>A0ABS4TI15_9PSEU</name>
<reference evidence="1 2" key="1">
    <citation type="submission" date="2021-03" db="EMBL/GenBank/DDBJ databases">
        <title>Sequencing the genomes of 1000 actinobacteria strains.</title>
        <authorList>
            <person name="Klenk H.-P."/>
        </authorList>
    </citation>
    <scope>NUCLEOTIDE SEQUENCE [LARGE SCALE GENOMIC DNA]</scope>
    <source>
        <strain evidence="1 2">DSM 46670</strain>
    </source>
</reference>
<evidence type="ECO:0000313" key="1">
    <source>
        <dbReference type="EMBL" id="MBP2323939.1"/>
    </source>
</evidence>